<dbReference type="GO" id="GO:0015179">
    <property type="term" value="F:L-amino acid transmembrane transporter activity"/>
    <property type="evidence" value="ECO:0007669"/>
    <property type="project" value="TreeGrafter"/>
</dbReference>
<dbReference type="PANTHER" id="PTHR11785">
    <property type="entry name" value="AMINO ACID TRANSPORTER"/>
    <property type="match status" value="1"/>
</dbReference>
<evidence type="ECO:0000313" key="7">
    <source>
        <dbReference type="Proteomes" id="UP000235672"/>
    </source>
</evidence>
<feature type="transmembrane region" description="Helical" evidence="5">
    <location>
        <begin position="107"/>
        <end position="127"/>
    </location>
</feature>
<dbReference type="Gene3D" id="1.20.1740.10">
    <property type="entry name" value="Amino acid/polyamine transporter I"/>
    <property type="match status" value="1"/>
</dbReference>
<feature type="transmembrane region" description="Helical" evidence="5">
    <location>
        <begin position="158"/>
        <end position="179"/>
    </location>
</feature>
<evidence type="ECO:0000256" key="5">
    <source>
        <dbReference type="SAM" id="Phobius"/>
    </source>
</evidence>
<keyword evidence="3 5" id="KW-1133">Transmembrane helix</keyword>
<gene>
    <name evidence="6" type="ORF">NA56DRAFT_633562</name>
</gene>
<dbReference type="InterPro" id="IPR002293">
    <property type="entry name" value="AA/rel_permease1"/>
</dbReference>
<protein>
    <recommendedName>
        <fullName evidence="8">Amino acid permease/ SLC12A domain-containing protein</fullName>
    </recommendedName>
</protein>
<dbReference type="AlphaFoldDB" id="A0A2J6PQ85"/>
<evidence type="ECO:0000313" key="6">
    <source>
        <dbReference type="EMBL" id="PMD16195.1"/>
    </source>
</evidence>
<dbReference type="OrthoDB" id="5982228at2759"/>
<dbReference type="STRING" id="1745343.A0A2J6PQ85"/>
<sequence>MVGTGVFSTPSTIFRGTLWLSSIIGSVKLITLIFISLTGLVVLGGHTRVKDAHANFRDAFKGSGSGGGYRATTALYDIIFPYAGYTNAFNVVNEVKRPVQTIKKSSTLALLLVAILYILAKVAYLAAVPKATLAAGKQTVASLFFEEFFGSNEKGLNILIAISAFGNIIAVLIGQSRVIREYGRQGVLPYPKFYASTRPFGTPIGPYSVKWGLTMVMILAPPAGDAFNFVVNLAVYPSQAFSLALAVGLYLVRYERKKAGLARPDFRAWDIAIIFSILVNIYCLVMPLYPPPGGKDGGKFTFWYAAYVVTGIGIFADLKIGLVLCVVYYFVWMYVLHFLGKYTVRQKTIVLDDEGTNTHRLVKVPNDEVAAWDAAHDPTGKPIEENVDYVANWGEEEHERKSV</sequence>
<name>A0A2J6PQ85_9HELO</name>
<evidence type="ECO:0000256" key="2">
    <source>
        <dbReference type="ARBA" id="ARBA00022692"/>
    </source>
</evidence>
<dbReference type="Proteomes" id="UP000235672">
    <property type="component" value="Unassembled WGS sequence"/>
</dbReference>
<keyword evidence="4 5" id="KW-0472">Membrane</keyword>
<evidence type="ECO:0000256" key="1">
    <source>
        <dbReference type="ARBA" id="ARBA00004141"/>
    </source>
</evidence>
<feature type="transmembrane region" description="Helical" evidence="5">
    <location>
        <begin position="18"/>
        <end position="43"/>
    </location>
</feature>
<keyword evidence="2 5" id="KW-0812">Transmembrane</keyword>
<dbReference type="InterPro" id="IPR050598">
    <property type="entry name" value="AminoAcid_Transporter"/>
</dbReference>
<reference evidence="6 7" key="1">
    <citation type="submission" date="2016-05" db="EMBL/GenBank/DDBJ databases">
        <title>A degradative enzymes factory behind the ericoid mycorrhizal symbiosis.</title>
        <authorList>
            <consortium name="DOE Joint Genome Institute"/>
            <person name="Martino E."/>
            <person name="Morin E."/>
            <person name="Grelet G."/>
            <person name="Kuo A."/>
            <person name="Kohler A."/>
            <person name="Daghino S."/>
            <person name="Barry K."/>
            <person name="Choi C."/>
            <person name="Cichocki N."/>
            <person name="Clum A."/>
            <person name="Copeland A."/>
            <person name="Hainaut M."/>
            <person name="Haridas S."/>
            <person name="Labutti K."/>
            <person name="Lindquist E."/>
            <person name="Lipzen A."/>
            <person name="Khouja H.-R."/>
            <person name="Murat C."/>
            <person name="Ohm R."/>
            <person name="Olson A."/>
            <person name="Spatafora J."/>
            <person name="Veneault-Fourrey C."/>
            <person name="Henrissat B."/>
            <person name="Grigoriev I."/>
            <person name="Martin F."/>
            <person name="Perotto S."/>
        </authorList>
    </citation>
    <scope>NUCLEOTIDE SEQUENCE [LARGE SCALE GENOMIC DNA]</scope>
    <source>
        <strain evidence="6 7">UAMH 7357</strain>
    </source>
</reference>
<feature type="transmembrane region" description="Helical" evidence="5">
    <location>
        <begin position="200"/>
        <end position="220"/>
    </location>
</feature>
<evidence type="ECO:0000256" key="4">
    <source>
        <dbReference type="ARBA" id="ARBA00023136"/>
    </source>
</evidence>
<feature type="transmembrane region" description="Helical" evidence="5">
    <location>
        <begin position="226"/>
        <end position="251"/>
    </location>
</feature>
<comment type="subcellular location">
    <subcellularLocation>
        <location evidence="1">Membrane</location>
        <topology evidence="1">Multi-pass membrane protein</topology>
    </subcellularLocation>
</comment>
<evidence type="ECO:0008006" key="8">
    <source>
        <dbReference type="Google" id="ProtNLM"/>
    </source>
</evidence>
<proteinExistence type="predicted"/>
<dbReference type="Pfam" id="PF13520">
    <property type="entry name" value="AA_permease_2"/>
    <property type="match status" value="1"/>
</dbReference>
<organism evidence="6 7">
    <name type="scientific">Hyaloscypha hepaticicola</name>
    <dbReference type="NCBI Taxonomy" id="2082293"/>
    <lineage>
        <taxon>Eukaryota</taxon>
        <taxon>Fungi</taxon>
        <taxon>Dikarya</taxon>
        <taxon>Ascomycota</taxon>
        <taxon>Pezizomycotina</taxon>
        <taxon>Leotiomycetes</taxon>
        <taxon>Helotiales</taxon>
        <taxon>Hyaloscyphaceae</taxon>
        <taxon>Hyaloscypha</taxon>
    </lineage>
</organism>
<accession>A0A2J6PQ85</accession>
<evidence type="ECO:0000256" key="3">
    <source>
        <dbReference type="ARBA" id="ARBA00022989"/>
    </source>
</evidence>
<dbReference type="GO" id="GO:0016020">
    <property type="term" value="C:membrane"/>
    <property type="evidence" value="ECO:0007669"/>
    <property type="project" value="UniProtKB-SubCell"/>
</dbReference>
<dbReference type="PANTHER" id="PTHR11785:SF353">
    <property type="entry name" value="METHIONINE TRANSPORTER (EUROFUNG)"/>
    <property type="match status" value="1"/>
</dbReference>
<feature type="transmembrane region" description="Helical" evidence="5">
    <location>
        <begin position="302"/>
        <end position="331"/>
    </location>
</feature>
<dbReference type="EMBL" id="KZ613507">
    <property type="protein sequence ID" value="PMD16195.1"/>
    <property type="molecule type" value="Genomic_DNA"/>
</dbReference>
<keyword evidence="7" id="KW-1185">Reference proteome</keyword>
<feature type="transmembrane region" description="Helical" evidence="5">
    <location>
        <begin position="271"/>
        <end position="290"/>
    </location>
</feature>